<dbReference type="AlphaFoldDB" id="A0A810PUC1"/>
<geneLocation type="plasmid" evidence="1 2">
    <name>pMM35_01</name>
</geneLocation>
<sequence length="177" mass="19334">MKKLTLAMRIGLVVLALAVGAVASREIAAKREVQFITESVAHAEKMEVSLYIFGDAESITVTDPAELEKIITALSAIQYKGLYKGRNYIEPSDRACSIHVVAQGTHATMTLYPSGQDQASYITEEPLEPGLVIKGAYAVITLYPSDHAQSSYITGEPLDTALKNTDALYETIWSFFE</sequence>
<organism evidence="1 2">
    <name type="scientific">Vescimonas fastidiosa</name>
    <dbReference type="NCBI Taxonomy" id="2714353"/>
    <lineage>
        <taxon>Bacteria</taxon>
        <taxon>Bacillati</taxon>
        <taxon>Bacillota</taxon>
        <taxon>Clostridia</taxon>
        <taxon>Eubacteriales</taxon>
        <taxon>Oscillospiraceae</taxon>
        <taxon>Vescimonas</taxon>
    </lineage>
</organism>
<accession>A0A810PUC1</accession>
<gene>
    <name evidence="1" type="ORF">MM35RIKEN_21400</name>
</gene>
<dbReference type="RefSeq" id="WP_212821741.1">
    <property type="nucleotide sequence ID" value="NZ_AP023416.1"/>
</dbReference>
<dbReference type="EMBL" id="AP023416">
    <property type="protein sequence ID" value="BCK79948.1"/>
    <property type="molecule type" value="Genomic_DNA"/>
</dbReference>
<reference evidence="1" key="1">
    <citation type="submission" date="2020-09" db="EMBL/GenBank/DDBJ databases">
        <title>New species isolated from human feces.</title>
        <authorList>
            <person name="Kitahara M."/>
            <person name="Shigeno Y."/>
            <person name="Shime M."/>
            <person name="Matsumoto Y."/>
            <person name="Nakamura S."/>
            <person name="Motooka D."/>
            <person name="Fukuoka S."/>
            <person name="Nishikawa H."/>
            <person name="Benno Y."/>
        </authorList>
    </citation>
    <scope>NUCLEOTIDE SEQUENCE</scope>
    <source>
        <strain evidence="1">MM35</strain>
        <plasmid evidence="1">pMM35_01</plasmid>
    </source>
</reference>
<dbReference type="KEGG" id="vfa:MM35RIKEN_21400"/>
<protein>
    <submittedName>
        <fullName evidence="1">Uncharacterized protein</fullName>
    </submittedName>
</protein>
<proteinExistence type="predicted"/>
<dbReference type="Proteomes" id="UP000681343">
    <property type="component" value="Plasmid pMM35_01"/>
</dbReference>
<evidence type="ECO:0000313" key="1">
    <source>
        <dbReference type="EMBL" id="BCK79948.1"/>
    </source>
</evidence>
<keyword evidence="2" id="KW-1185">Reference proteome</keyword>
<name>A0A810PUC1_9FIRM</name>
<keyword evidence="1" id="KW-0614">Plasmid</keyword>
<evidence type="ECO:0000313" key="2">
    <source>
        <dbReference type="Proteomes" id="UP000681343"/>
    </source>
</evidence>